<keyword evidence="1" id="KW-0812">Transmembrane</keyword>
<evidence type="ECO:0000259" key="3">
    <source>
        <dbReference type="PROSITE" id="PS50885"/>
    </source>
</evidence>
<keyword evidence="1" id="KW-1133">Transmembrane helix</keyword>
<dbReference type="NCBIfam" id="TIGR00254">
    <property type="entry name" value="GGDEF"/>
    <property type="match status" value="1"/>
</dbReference>
<dbReference type="GO" id="GO:0007165">
    <property type="term" value="P:signal transduction"/>
    <property type="evidence" value="ECO:0007669"/>
    <property type="project" value="InterPro"/>
</dbReference>
<feature type="transmembrane region" description="Helical" evidence="1">
    <location>
        <begin position="12"/>
        <end position="34"/>
    </location>
</feature>
<dbReference type="OrthoDB" id="9814202at2"/>
<dbReference type="InterPro" id="IPR000160">
    <property type="entry name" value="GGDEF_dom"/>
</dbReference>
<feature type="domain" description="EAL" evidence="2">
    <location>
        <begin position="300"/>
        <end position="553"/>
    </location>
</feature>
<dbReference type="PROSITE" id="PS50887">
    <property type="entry name" value="GGDEF"/>
    <property type="match status" value="1"/>
</dbReference>
<dbReference type="AlphaFoldDB" id="A0A516IPG1"/>
<evidence type="ECO:0000256" key="1">
    <source>
        <dbReference type="SAM" id="Phobius"/>
    </source>
</evidence>
<evidence type="ECO:0000313" key="6">
    <source>
        <dbReference type="Proteomes" id="UP000321857"/>
    </source>
</evidence>
<feature type="domain" description="HAMP" evidence="3">
    <location>
        <begin position="63"/>
        <end position="115"/>
    </location>
</feature>
<evidence type="ECO:0000259" key="2">
    <source>
        <dbReference type="PROSITE" id="PS50883"/>
    </source>
</evidence>
<organism evidence="5 6">
    <name type="scientific">Sphingomonas xanthus</name>
    <dbReference type="NCBI Taxonomy" id="2594473"/>
    <lineage>
        <taxon>Bacteria</taxon>
        <taxon>Pseudomonadati</taxon>
        <taxon>Pseudomonadota</taxon>
        <taxon>Alphaproteobacteria</taxon>
        <taxon>Sphingomonadales</taxon>
        <taxon>Sphingomonadaceae</taxon>
        <taxon>Sphingomonas</taxon>
    </lineage>
</organism>
<dbReference type="Pfam" id="PF00990">
    <property type="entry name" value="GGDEF"/>
    <property type="match status" value="1"/>
</dbReference>
<dbReference type="PROSITE" id="PS50885">
    <property type="entry name" value="HAMP"/>
    <property type="match status" value="1"/>
</dbReference>
<dbReference type="SUPFAM" id="SSF141868">
    <property type="entry name" value="EAL domain-like"/>
    <property type="match status" value="1"/>
</dbReference>
<evidence type="ECO:0000259" key="4">
    <source>
        <dbReference type="PROSITE" id="PS50887"/>
    </source>
</evidence>
<dbReference type="SMART" id="SM00052">
    <property type="entry name" value="EAL"/>
    <property type="match status" value="1"/>
</dbReference>
<dbReference type="InterPro" id="IPR043128">
    <property type="entry name" value="Rev_trsase/Diguanyl_cyclase"/>
</dbReference>
<dbReference type="KEGG" id="sxa:FMM02_01745"/>
<keyword evidence="1" id="KW-0472">Membrane</keyword>
<dbReference type="InterPro" id="IPR003660">
    <property type="entry name" value="HAMP_dom"/>
</dbReference>
<gene>
    <name evidence="5" type="ORF">FMM02_01745</name>
</gene>
<dbReference type="CDD" id="cd01949">
    <property type="entry name" value="GGDEF"/>
    <property type="match status" value="1"/>
</dbReference>
<dbReference type="CDD" id="cd01948">
    <property type="entry name" value="EAL"/>
    <property type="match status" value="1"/>
</dbReference>
<dbReference type="Pfam" id="PF00563">
    <property type="entry name" value="EAL"/>
    <property type="match status" value="1"/>
</dbReference>
<protein>
    <submittedName>
        <fullName evidence="5">EAL domain-containing protein</fullName>
    </submittedName>
</protein>
<dbReference type="GO" id="GO:0016020">
    <property type="term" value="C:membrane"/>
    <property type="evidence" value="ECO:0007669"/>
    <property type="project" value="InterPro"/>
</dbReference>
<sequence>MKDGTAQQISNALLSSAAGVASFIFSLTAFIYITSFNEKLLASLIAGVFCLLISYIASERPNSESARALTALGDRLLAVEQGDLTSPTPRIVRDSMPKLATAVDSLFAEVRASIENAHALGMYDPVTSLPNRLHFRAEADKMLASRSNEHRAAMLFVDLDRFKNVNDSLGHARGDQLLIMVANRLRVVVAAEVGEGQVLRPLLARLAGDEFTIFFPEIAEASDAERVARRIALAISEPFELHGHSVDIGASVGVALSPDHGVSIEALMRAADIAMYRAKNGGGGRYCMFSDELANEHQRKVDTEAALSEAVQRGEFVLALQPQLSLATGEINGAEALLRWNHPKDGLRMPATFIPIAEQTGIISEIGDWVIAEVASMLAEAQARGVMRRIAFNVSPRQLDRADFFQRLRATFSDAGVPLSMVELEFTETAAMECSESVLEEISALRRDGAFVAIDDFGTGYSNLARLRAMPLDRVKLDPSLIADIETSEKARIVVQAVIQLIKGVGAEIVAEAVESVGQADILRAMGCETVQGYVFAQPMFEQEFLSWTSNADRHSRSVA</sequence>
<dbReference type="PANTHER" id="PTHR44757">
    <property type="entry name" value="DIGUANYLATE CYCLASE DGCP"/>
    <property type="match status" value="1"/>
</dbReference>
<reference evidence="5 6" key="1">
    <citation type="submission" date="2019-07" db="EMBL/GenBank/DDBJ databases">
        <title>Sphingomonas AE3 Genome sequencing and assembly.</title>
        <authorList>
            <person name="Kim H."/>
        </authorList>
    </citation>
    <scope>NUCLEOTIDE SEQUENCE [LARGE SCALE GENOMIC DNA]</scope>
    <source>
        <strain evidence="5 6">AE3</strain>
    </source>
</reference>
<accession>A0A516IPG1</accession>
<dbReference type="Gene3D" id="3.20.20.450">
    <property type="entry name" value="EAL domain"/>
    <property type="match status" value="1"/>
</dbReference>
<dbReference type="InterPro" id="IPR035919">
    <property type="entry name" value="EAL_sf"/>
</dbReference>
<dbReference type="SUPFAM" id="SSF55073">
    <property type="entry name" value="Nucleotide cyclase"/>
    <property type="match status" value="1"/>
</dbReference>
<dbReference type="SMART" id="SM00267">
    <property type="entry name" value="GGDEF"/>
    <property type="match status" value="1"/>
</dbReference>
<feature type="domain" description="GGDEF" evidence="4">
    <location>
        <begin position="150"/>
        <end position="291"/>
    </location>
</feature>
<proteinExistence type="predicted"/>
<dbReference type="PROSITE" id="PS50883">
    <property type="entry name" value="EAL"/>
    <property type="match status" value="1"/>
</dbReference>
<dbReference type="InterPro" id="IPR001633">
    <property type="entry name" value="EAL_dom"/>
</dbReference>
<dbReference type="EMBL" id="CP041659">
    <property type="protein sequence ID" value="QDP18791.1"/>
    <property type="molecule type" value="Genomic_DNA"/>
</dbReference>
<dbReference type="InterPro" id="IPR029787">
    <property type="entry name" value="Nucleotide_cyclase"/>
</dbReference>
<evidence type="ECO:0000313" key="5">
    <source>
        <dbReference type="EMBL" id="QDP18791.1"/>
    </source>
</evidence>
<dbReference type="Proteomes" id="UP000321857">
    <property type="component" value="Chromosome"/>
</dbReference>
<dbReference type="RefSeq" id="WP_147493251.1">
    <property type="nucleotide sequence ID" value="NZ_CP041659.1"/>
</dbReference>
<dbReference type="Gene3D" id="3.30.70.270">
    <property type="match status" value="1"/>
</dbReference>
<dbReference type="PANTHER" id="PTHR44757:SF2">
    <property type="entry name" value="BIOFILM ARCHITECTURE MAINTENANCE PROTEIN MBAA"/>
    <property type="match status" value="1"/>
</dbReference>
<name>A0A516IPG1_9SPHN</name>
<dbReference type="InterPro" id="IPR052155">
    <property type="entry name" value="Biofilm_reg_signaling"/>
</dbReference>
<keyword evidence="6" id="KW-1185">Reference proteome</keyword>